<dbReference type="KEGG" id="acru:HHL28_15725"/>
<feature type="domain" description="DNA2/NAM7 helicase-like C-terminal" evidence="5">
    <location>
        <begin position="52"/>
        <end position="161"/>
    </location>
</feature>
<sequence>MFDIANTIAYKGLMVYGTMGKDTKPWLGASCWIDVVGASNDGHWLPDEGARALELLRAIAKQEGGLIRDDGKANVYVISPFRRVADEMRKLIAGAFNWQVARQICGTVHTFQGKEADAVVLLLGGNPSRPGAITTYAGRRPNILNVAVTRAKQRLYVIGNHGHWARHQFYSELAAQVPRLTWDVFKKQTAKP</sequence>
<reference evidence="6" key="1">
    <citation type="submission" date="2020-04" db="EMBL/GenBank/DDBJ databases">
        <title>A desert anoxygenic phototrophic bacterium fixes CO2 using RubisCO under aerobic conditions.</title>
        <authorList>
            <person name="Tang K."/>
        </authorList>
    </citation>
    <scope>NUCLEOTIDE SEQUENCE [LARGE SCALE GENOMIC DNA]</scope>
    <source>
        <strain evidence="6">MIMtkB3</strain>
    </source>
</reference>
<gene>
    <name evidence="6" type="ORF">HHL28_15725</name>
</gene>
<organism evidence="6 7">
    <name type="scientific">Aerophototrophica crusticola</name>
    <dbReference type="NCBI Taxonomy" id="1709002"/>
    <lineage>
        <taxon>Bacteria</taxon>
        <taxon>Pseudomonadati</taxon>
        <taxon>Pseudomonadota</taxon>
        <taxon>Alphaproteobacteria</taxon>
        <taxon>Rhodospirillales</taxon>
        <taxon>Rhodospirillaceae</taxon>
        <taxon>Aerophototrophica</taxon>
    </lineage>
</organism>
<proteinExistence type="predicted"/>
<accession>A0A858RA21</accession>
<dbReference type="PANTHER" id="PTHR43788">
    <property type="entry name" value="DNA2/NAM7 HELICASE FAMILY MEMBER"/>
    <property type="match status" value="1"/>
</dbReference>
<keyword evidence="7" id="KW-1185">Reference proteome</keyword>
<protein>
    <submittedName>
        <fullName evidence="6">ATP-binding domain-containing protein</fullName>
    </submittedName>
</protein>
<keyword evidence="1" id="KW-0547">Nucleotide-binding</keyword>
<dbReference type="EMBL" id="CP051775">
    <property type="protein sequence ID" value="QJE74330.1"/>
    <property type="molecule type" value="Genomic_DNA"/>
</dbReference>
<dbReference type="GO" id="GO:0043139">
    <property type="term" value="F:5'-3' DNA helicase activity"/>
    <property type="evidence" value="ECO:0007669"/>
    <property type="project" value="TreeGrafter"/>
</dbReference>
<dbReference type="Gene3D" id="3.40.50.300">
    <property type="entry name" value="P-loop containing nucleotide triphosphate hydrolases"/>
    <property type="match status" value="1"/>
</dbReference>
<keyword evidence="3" id="KW-0347">Helicase</keyword>
<dbReference type="InterPro" id="IPR041679">
    <property type="entry name" value="DNA2/NAM7-like_C"/>
</dbReference>
<dbReference type="Proteomes" id="UP000501891">
    <property type="component" value="Chromosome"/>
</dbReference>
<dbReference type="PANTHER" id="PTHR43788:SF8">
    <property type="entry name" value="DNA-BINDING PROTEIN SMUBP-2"/>
    <property type="match status" value="1"/>
</dbReference>
<dbReference type="InterPro" id="IPR027417">
    <property type="entry name" value="P-loop_NTPase"/>
</dbReference>
<evidence type="ECO:0000256" key="4">
    <source>
        <dbReference type="ARBA" id="ARBA00022840"/>
    </source>
</evidence>
<dbReference type="Pfam" id="PF13087">
    <property type="entry name" value="AAA_12"/>
    <property type="match status" value="1"/>
</dbReference>
<evidence type="ECO:0000256" key="2">
    <source>
        <dbReference type="ARBA" id="ARBA00022801"/>
    </source>
</evidence>
<dbReference type="AlphaFoldDB" id="A0A858RA21"/>
<dbReference type="SUPFAM" id="SSF52540">
    <property type="entry name" value="P-loop containing nucleoside triphosphate hydrolases"/>
    <property type="match status" value="1"/>
</dbReference>
<keyword evidence="4 6" id="KW-0067">ATP-binding</keyword>
<evidence type="ECO:0000313" key="6">
    <source>
        <dbReference type="EMBL" id="QJE74330.1"/>
    </source>
</evidence>
<name>A0A858RA21_9PROT</name>
<evidence type="ECO:0000256" key="1">
    <source>
        <dbReference type="ARBA" id="ARBA00022741"/>
    </source>
</evidence>
<dbReference type="GO" id="GO:0005524">
    <property type="term" value="F:ATP binding"/>
    <property type="evidence" value="ECO:0007669"/>
    <property type="project" value="UniProtKB-KW"/>
</dbReference>
<dbReference type="InterPro" id="IPR050534">
    <property type="entry name" value="Coronavir_polyprotein_1ab"/>
</dbReference>
<keyword evidence="2" id="KW-0378">Hydrolase</keyword>
<evidence type="ECO:0000313" key="7">
    <source>
        <dbReference type="Proteomes" id="UP000501891"/>
    </source>
</evidence>
<evidence type="ECO:0000259" key="5">
    <source>
        <dbReference type="Pfam" id="PF13087"/>
    </source>
</evidence>
<dbReference type="GO" id="GO:0016787">
    <property type="term" value="F:hydrolase activity"/>
    <property type="evidence" value="ECO:0007669"/>
    <property type="project" value="UniProtKB-KW"/>
</dbReference>
<evidence type="ECO:0000256" key="3">
    <source>
        <dbReference type="ARBA" id="ARBA00022806"/>
    </source>
</evidence>